<evidence type="ECO:0000313" key="2">
    <source>
        <dbReference type="EMBL" id="KAL1608159.1"/>
    </source>
</evidence>
<feature type="signal peptide" evidence="1">
    <location>
        <begin position="1"/>
        <end position="19"/>
    </location>
</feature>
<gene>
    <name evidence="2" type="ORF">SLS60_003098</name>
</gene>
<evidence type="ECO:0000313" key="3">
    <source>
        <dbReference type="Proteomes" id="UP001521785"/>
    </source>
</evidence>
<proteinExistence type="predicted"/>
<feature type="chain" id="PRO_5045870896" evidence="1">
    <location>
        <begin position="20"/>
        <end position="148"/>
    </location>
</feature>
<keyword evidence="1" id="KW-0732">Signal</keyword>
<protein>
    <submittedName>
        <fullName evidence="2">Uncharacterized protein</fullName>
    </submittedName>
</protein>
<reference evidence="2 3" key="1">
    <citation type="submission" date="2024-02" db="EMBL/GenBank/DDBJ databases">
        <title>De novo assembly and annotation of 12 fungi associated with fruit tree decline syndrome in Ontario, Canada.</title>
        <authorList>
            <person name="Sulman M."/>
            <person name="Ellouze W."/>
            <person name="Ilyukhin E."/>
        </authorList>
    </citation>
    <scope>NUCLEOTIDE SEQUENCE [LARGE SCALE GENOMIC DNA]</scope>
    <source>
        <strain evidence="2 3">M42-189</strain>
    </source>
</reference>
<dbReference type="Proteomes" id="UP001521785">
    <property type="component" value="Unassembled WGS sequence"/>
</dbReference>
<organism evidence="2 3">
    <name type="scientific">Paraconiothyrium brasiliense</name>
    <dbReference type="NCBI Taxonomy" id="300254"/>
    <lineage>
        <taxon>Eukaryota</taxon>
        <taxon>Fungi</taxon>
        <taxon>Dikarya</taxon>
        <taxon>Ascomycota</taxon>
        <taxon>Pezizomycotina</taxon>
        <taxon>Dothideomycetes</taxon>
        <taxon>Pleosporomycetidae</taxon>
        <taxon>Pleosporales</taxon>
        <taxon>Massarineae</taxon>
        <taxon>Didymosphaeriaceae</taxon>
        <taxon>Paraconiothyrium</taxon>
    </lineage>
</organism>
<sequence>MEFRVLFFHILRSISLVSWYLESPHVARIGQRLANCPYPTLACIEASQNALRNYQKTLALRAECERQNRLDQLYQNELREVQDKKYQAELVKNATLWKTKGEAPPVFIDQRTINNNLLQFNNFCPNDINPALFFKNLERNCDNLHKLN</sequence>
<keyword evidence="3" id="KW-1185">Reference proteome</keyword>
<dbReference type="EMBL" id="JAKJXO020000003">
    <property type="protein sequence ID" value="KAL1608159.1"/>
    <property type="molecule type" value="Genomic_DNA"/>
</dbReference>
<name>A0ABR3RVM9_9PLEO</name>
<accession>A0ABR3RVM9</accession>
<evidence type="ECO:0000256" key="1">
    <source>
        <dbReference type="SAM" id="SignalP"/>
    </source>
</evidence>
<comment type="caution">
    <text evidence="2">The sequence shown here is derived from an EMBL/GenBank/DDBJ whole genome shotgun (WGS) entry which is preliminary data.</text>
</comment>